<dbReference type="PROSITE" id="PS51147">
    <property type="entry name" value="PFTA"/>
    <property type="match status" value="1"/>
</dbReference>
<evidence type="ECO:0000256" key="2">
    <source>
        <dbReference type="ARBA" id="ARBA00022602"/>
    </source>
</evidence>
<proteinExistence type="inferred from homology"/>
<keyword evidence="2" id="KW-0637">Prenyltransferase</keyword>
<sequence>MQLYQKLCNALYGNEINELGLLHMIPEISDLPLESQIYFPLIVVENKLGIAKQCLSILLKEAHEYFITIDGNDYKHLEQVTRVMILLKPDNYTAMNRRKQLIRLKHIQPKDEISLLELIFTIPKHSKSSIAWYHRQWIFTNYAKLNIQHEFKLCTAVSMSYPRNYYAWTYRHWVLFTYCKSNQATVEREYKDICQWIELNISDYSGFQYLQQIMEMYDNINQEVHMKWLNKLIIKYPGHESLWCHRRFCSTQFIQLVQYCHEQHQFIKDIMQDVYRYQSLSVENSPLQKEFALKFGLFHIIMEKRRHDKLYTDEPTKNLYLTVAPTSNFMDLQGEKK</sequence>
<dbReference type="GO" id="GO:0005737">
    <property type="term" value="C:cytoplasm"/>
    <property type="evidence" value="ECO:0007669"/>
    <property type="project" value="TreeGrafter"/>
</dbReference>
<dbReference type="OrthoDB" id="1924260at2759"/>
<dbReference type="SUPFAM" id="SSF48439">
    <property type="entry name" value="Protein prenylyltransferase"/>
    <property type="match status" value="1"/>
</dbReference>
<dbReference type="AlphaFoldDB" id="A0A8H7QSI0"/>
<evidence type="ECO:0000313" key="6">
    <source>
        <dbReference type="Proteomes" id="UP000650833"/>
    </source>
</evidence>
<dbReference type="EMBL" id="JAEPRC010000452">
    <property type="protein sequence ID" value="KAG2196948.1"/>
    <property type="molecule type" value="Genomic_DNA"/>
</dbReference>
<evidence type="ECO:0000313" key="5">
    <source>
        <dbReference type="EMBL" id="KAG2196948.1"/>
    </source>
</evidence>
<keyword evidence="6" id="KW-1185">Reference proteome</keyword>
<organism evidence="5 6">
    <name type="scientific">Mucor plumbeus</name>
    <dbReference type="NCBI Taxonomy" id="97098"/>
    <lineage>
        <taxon>Eukaryota</taxon>
        <taxon>Fungi</taxon>
        <taxon>Fungi incertae sedis</taxon>
        <taxon>Mucoromycota</taxon>
        <taxon>Mucoromycotina</taxon>
        <taxon>Mucoromycetes</taxon>
        <taxon>Mucorales</taxon>
        <taxon>Mucorineae</taxon>
        <taxon>Mucoraceae</taxon>
        <taxon>Mucor</taxon>
    </lineage>
</organism>
<dbReference type="PANTHER" id="PTHR11129:SF3">
    <property type="entry name" value="PROTEIN PRENYLTRANSFERASE ALPHA SUBUNIT REPEAT-CONTAINING PROTEIN 1"/>
    <property type="match status" value="1"/>
</dbReference>
<evidence type="ECO:0000256" key="3">
    <source>
        <dbReference type="ARBA" id="ARBA00022679"/>
    </source>
</evidence>
<evidence type="ECO:0000256" key="1">
    <source>
        <dbReference type="ARBA" id="ARBA00006734"/>
    </source>
</evidence>
<dbReference type="GO" id="GO:0008318">
    <property type="term" value="F:protein prenyltransferase activity"/>
    <property type="evidence" value="ECO:0007669"/>
    <property type="project" value="InterPro"/>
</dbReference>
<protein>
    <recommendedName>
        <fullName evidence="7">Protein prenyltransferase alpha subunit</fullName>
    </recommendedName>
</protein>
<comment type="caution">
    <text evidence="5">The sequence shown here is derived from an EMBL/GenBank/DDBJ whole genome shotgun (WGS) entry which is preliminary data.</text>
</comment>
<name>A0A8H7QSI0_9FUNG</name>
<dbReference type="InterPro" id="IPR002088">
    <property type="entry name" value="Prenyl_trans_a"/>
</dbReference>
<keyword evidence="3" id="KW-0808">Transferase</keyword>
<dbReference type="PANTHER" id="PTHR11129">
    <property type="entry name" value="PROTEIN FARNESYLTRANSFERASE ALPHA SUBUNIT/RAB GERANYLGERANYL TRANSFERASE ALPHA SUBUNIT"/>
    <property type="match status" value="1"/>
</dbReference>
<dbReference type="Pfam" id="PF01239">
    <property type="entry name" value="PPTA"/>
    <property type="match status" value="3"/>
</dbReference>
<evidence type="ECO:0000256" key="4">
    <source>
        <dbReference type="ARBA" id="ARBA00022737"/>
    </source>
</evidence>
<dbReference type="Proteomes" id="UP000650833">
    <property type="component" value="Unassembled WGS sequence"/>
</dbReference>
<keyword evidence="4" id="KW-0677">Repeat</keyword>
<gene>
    <name evidence="5" type="ORF">INT46_005381</name>
</gene>
<accession>A0A8H7QSI0</accession>
<evidence type="ECO:0008006" key="7">
    <source>
        <dbReference type="Google" id="ProtNLM"/>
    </source>
</evidence>
<dbReference type="Gene3D" id="1.25.40.120">
    <property type="entry name" value="Protein prenylyltransferase"/>
    <property type="match status" value="1"/>
</dbReference>
<comment type="similarity">
    <text evidence="1">Belongs to the protein prenyltransferase subunit alpha family.</text>
</comment>
<reference evidence="5" key="1">
    <citation type="submission" date="2020-12" db="EMBL/GenBank/DDBJ databases">
        <title>Metabolic potential, ecology and presence of endohyphal bacteria is reflected in genomic diversity of Mucoromycotina.</title>
        <authorList>
            <person name="Muszewska A."/>
            <person name="Okrasinska A."/>
            <person name="Steczkiewicz K."/>
            <person name="Drgas O."/>
            <person name="Orlowska M."/>
            <person name="Perlinska-Lenart U."/>
            <person name="Aleksandrzak-Piekarczyk T."/>
            <person name="Szatraj K."/>
            <person name="Zielenkiewicz U."/>
            <person name="Pilsyk S."/>
            <person name="Malc E."/>
            <person name="Mieczkowski P."/>
            <person name="Kruszewska J.S."/>
            <person name="Biernat P."/>
            <person name="Pawlowska J."/>
        </authorList>
    </citation>
    <scope>NUCLEOTIDE SEQUENCE</scope>
    <source>
        <strain evidence="5">CBS 226.32</strain>
    </source>
</reference>